<dbReference type="FunFam" id="1.20.120.1080:FF:000037">
    <property type="entry name" value="ATP-dependent RNA helicase DHX33"/>
    <property type="match status" value="1"/>
</dbReference>
<keyword evidence="9" id="KW-1185">Reference proteome</keyword>
<feature type="domain" description="Helicase C-terminal" evidence="7">
    <location>
        <begin position="1"/>
        <end position="147"/>
    </location>
</feature>
<dbReference type="Pfam" id="PF00271">
    <property type="entry name" value="Helicase_C"/>
    <property type="match status" value="1"/>
</dbReference>
<reference evidence="8" key="2">
    <citation type="submission" date="2025-08" db="UniProtKB">
        <authorList>
            <consortium name="Ensembl"/>
        </authorList>
    </citation>
    <scope>IDENTIFICATION</scope>
</reference>
<evidence type="ECO:0000313" key="8">
    <source>
        <dbReference type="Ensembl" id="ENSAPLP00000015470.2"/>
    </source>
</evidence>
<evidence type="ECO:0000256" key="6">
    <source>
        <dbReference type="ARBA" id="ARBA00047984"/>
    </source>
</evidence>
<dbReference type="GeneTree" id="ENSGT00940000156747"/>
<dbReference type="InterPro" id="IPR001650">
    <property type="entry name" value="Helicase_C-like"/>
</dbReference>
<reference evidence="8 9" key="1">
    <citation type="submission" date="2017-10" db="EMBL/GenBank/DDBJ databases">
        <title>A new Pekin duck reference genome.</title>
        <authorList>
            <person name="Hou Z.-C."/>
            <person name="Zhou Z.-K."/>
            <person name="Zhu F."/>
            <person name="Hou S.-S."/>
        </authorList>
    </citation>
    <scope>NUCLEOTIDE SEQUENCE [LARGE SCALE GENOMIC DNA]</scope>
</reference>
<organism evidence="8 9">
    <name type="scientific">Anas platyrhynchos platyrhynchos</name>
    <name type="common">Northern mallard</name>
    <dbReference type="NCBI Taxonomy" id="8840"/>
    <lineage>
        <taxon>Eukaryota</taxon>
        <taxon>Metazoa</taxon>
        <taxon>Chordata</taxon>
        <taxon>Craniata</taxon>
        <taxon>Vertebrata</taxon>
        <taxon>Euteleostomi</taxon>
        <taxon>Archelosauria</taxon>
        <taxon>Archosauria</taxon>
        <taxon>Dinosauria</taxon>
        <taxon>Saurischia</taxon>
        <taxon>Theropoda</taxon>
        <taxon>Coelurosauria</taxon>
        <taxon>Aves</taxon>
        <taxon>Neognathae</taxon>
        <taxon>Galloanserae</taxon>
        <taxon>Anseriformes</taxon>
        <taxon>Anatidae</taxon>
        <taxon>Anatinae</taxon>
        <taxon>Anas</taxon>
    </lineage>
</organism>
<evidence type="ECO:0000313" key="9">
    <source>
        <dbReference type="Proteomes" id="UP000016666"/>
    </source>
</evidence>
<name>U3J7J3_ANAPP</name>
<dbReference type="GO" id="GO:0005730">
    <property type="term" value="C:nucleolus"/>
    <property type="evidence" value="ECO:0007669"/>
    <property type="project" value="TreeGrafter"/>
</dbReference>
<dbReference type="PANTHER" id="PTHR18934:SF118">
    <property type="entry name" value="ATP-DEPENDENT RNA HELICASE DHX33"/>
    <property type="match status" value="1"/>
</dbReference>
<dbReference type="Proteomes" id="UP000016666">
    <property type="component" value="Chromosome 20"/>
</dbReference>
<dbReference type="GO" id="GO:0045943">
    <property type="term" value="P:positive regulation of transcription by RNA polymerase I"/>
    <property type="evidence" value="ECO:0007669"/>
    <property type="project" value="TreeGrafter"/>
</dbReference>
<dbReference type="Pfam" id="PF21010">
    <property type="entry name" value="HA2_C"/>
    <property type="match status" value="1"/>
</dbReference>
<sequence length="405" mass="45638">MTKTCRDISKHLPDGCPQMTVMPLYASLPYSQQLRVFQAAPKGCRKVILSTNIAETSITISGIKYVVDTGMVKAKKYNPEIGLEVLAVQRVSKAQAWQRTGRAGREDSGICYRLYTEDEFEKFDKMTVPEIQRCNLASVMLQLLALRIPNVLTFDFMSKPSPDAIQAAIEQLDLLGAVERKEDHLVLTPMGKKMAAFPLEPKFSKTILLAPKFHCTEEILTIIALYSVDSVLYNPPARREEVQSVRKKFISSEGDHLTLLNVYRAFKNVSGNKEWCKENFVNSRNMMLVSDIRAQLRDICVKVTCCHIVFACFICLYPSLCPQTDFLVHQVPEARKHDTARAIYPQGHCIVQRGEAELGTADALRMWMHCGCVALDSLYLLALQAVHQPQGAACVCWLWVYTPKV</sequence>
<dbReference type="SMART" id="SM00847">
    <property type="entry name" value="HA2"/>
    <property type="match status" value="1"/>
</dbReference>
<dbReference type="SUPFAM" id="SSF52540">
    <property type="entry name" value="P-loop containing nucleoside triphosphate hydrolases"/>
    <property type="match status" value="1"/>
</dbReference>
<dbReference type="PANTHER" id="PTHR18934">
    <property type="entry name" value="ATP-DEPENDENT RNA HELICASE"/>
    <property type="match status" value="1"/>
</dbReference>
<dbReference type="STRING" id="8840.ENSAPLP00000015470"/>
<reference evidence="8" key="3">
    <citation type="submission" date="2025-09" db="UniProtKB">
        <authorList>
            <consortium name="Ensembl"/>
        </authorList>
    </citation>
    <scope>IDENTIFICATION</scope>
</reference>
<dbReference type="InterPro" id="IPR048333">
    <property type="entry name" value="HA2_WH"/>
</dbReference>
<dbReference type="AlphaFoldDB" id="U3J7J3"/>
<dbReference type="CDD" id="cd18791">
    <property type="entry name" value="SF2_C_RHA"/>
    <property type="match status" value="1"/>
</dbReference>
<dbReference type="GO" id="GO:0016787">
    <property type="term" value="F:hydrolase activity"/>
    <property type="evidence" value="ECO:0007669"/>
    <property type="project" value="UniProtKB-KW"/>
</dbReference>
<keyword evidence="3" id="KW-0378">Hydrolase</keyword>
<comment type="catalytic activity">
    <reaction evidence="6">
        <text>ATP + H2O = ADP + phosphate + H(+)</text>
        <dbReference type="Rhea" id="RHEA:13065"/>
        <dbReference type="ChEBI" id="CHEBI:15377"/>
        <dbReference type="ChEBI" id="CHEBI:15378"/>
        <dbReference type="ChEBI" id="CHEBI:30616"/>
        <dbReference type="ChEBI" id="CHEBI:43474"/>
        <dbReference type="ChEBI" id="CHEBI:456216"/>
        <dbReference type="EC" id="3.6.4.13"/>
    </reaction>
</comment>
<dbReference type="GO" id="GO:0003724">
    <property type="term" value="F:RNA helicase activity"/>
    <property type="evidence" value="ECO:0007669"/>
    <property type="project" value="UniProtKB-EC"/>
</dbReference>
<dbReference type="SMART" id="SM00490">
    <property type="entry name" value="HELICc"/>
    <property type="match status" value="1"/>
</dbReference>
<accession>U3J7J3</accession>
<evidence type="ECO:0000256" key="1">
    <source>
        <dbReference type="ARBA" id="ARBA00012552"/>
    </source>
</evidence>
<dbReference type="GO" id="GO:0005524">
    <property type="term" value="F:ATP binding"/>
    <property type="evidence" value="ECO:0007669"/>
    <property type="project" value="UniProtKB-KW"/>
</dbReference>
<dbReference type="Gene3D" id="1.20.120.1080">
    <property type="match status" value="1"/>
</dbReference>
<dbReference type="EC" id="3.6.4.13" evidence="1"/>
<evidence type="ECO:0000256" key="2">
    <source>
        <dbReference type="ARBA" id="ARBA00022741"/>
    </source>
</evidence>
<keyword evidence="4" id="KW-0347">Helicase</keyword>
<evidence type="ECO:0000256" key="5">
    <source>
        <dbReference type="ARBA" id="ARBA00022840"/>
    </source>
</evidence>
<dbReference type="Ensembl" id="ENSAPLT00000016268.2">
    <property type="protein sequence ID" value="ENSAPLP00000015470.2"/>
    <property type="gene ID" value="ENSAPLG00000015593.2"/>
</dbReference>
<proteinExistence type="predicted"/>
<keyword evidence="5" id="KW-0067">ATP-binding</keyword>
<dbReference type="InterPro" id="IPR027417">
    <property type="entry name" value="P-loop_NTPase"/>
</dbReference>
<dbReference type="Pfam" id="PF04408">
    <property type="entry name" value="WHD_HA2"/>
    <property type="match status" value="1"/>
</dbReference>
<dbReference type="OMA" id="SELGIIM"/>
<protein>
    <recommendedName>
        <fullName evidence="1">RNA helicase</fullName>
        <ecNumber evidence="1">3.6.4.13</ecNumber>
    </recommendedName>
</protein>
<dbReference type="GO" id="GO:0003725">
    <property type="term" value="F:double-stranded RNA binding"/>
    <property type="evidence" value="ECO:0007669"/>
    <property type="project" value="TreeGrafter"/>
</dbReference>
<dbReference type="InterPro" id="IPR007502">
    <property type="entry name" value="Helicase-assoc_dom"/>
</dbReference>
<keyword evidence="2" id="KW-0547">Nucleotide-binding</keyword>
<dbReference type="Gene3D" id="3.40.50.300">
    <property type="entry name" value="P-loop containing nucleotide triphosphate hydrolases"/>
    <property type="match status" value="1"/>
</dbReference>
<evidence type="ECO:0000259" key="7">
    <source>
        <dbReference type="PROSITE" id="PS51194"/>
    </source>
</evidence>
<evidence type="ECO:0000256" key="3">
    <source>
        <dbReference type="ARBA" id="ARBA00022801"/>
    </source>
</evidence>
<evidence type="ECO:0000256" key="4">
    <source>
        <dbReference type="ARBA" id="ARBA00022806"/>
    </source>
</evidence>
<dbReference type="PROSITE" id="PS51194">
    <property type="entry name" value="HELICASE_CTER"/>
    <property type="match status" value="1"/>
</dbReference>